<evidence type="ECO:0000313" key="2">
    <source>
        <dbReference type="Proteomes" id="UP000215914"/>
    </source>
</evidence>
<dbReference type="AlphaFoldDB" id="A0A251VNE9"/>
<reference evidence="2" key="1">
    <citation type="journal article" date="2017" name="Nature">
        <title>The sunflower genome provides insights into oil metabolism, flowering and Asterid evolution.</title>
        <authorList>
            <person name="Badouin H."/>
            <person name="Gouzy J."/>
            <person name="Grassa C.J."/>
            <person name="Murat F."/>
            <person name="Staton S.E."/>
            <person name="Cottret L."/>
            <person name="Lelandais-Briere C."/>
            <person name="Owens G.L."/>
            <person name="Carrere S."/>
            <person name="Mayjonade B."/>
            <person name="Legrand L."/>
            <person name="Gill N."/>
            <person name="Kane N.C."/>
            <person name="Bowers J.E."/>
            <person name="Hubner S."/>
            <person name="Bellec A."/>
            <person name="Berard A."/>
            <person name="Berges H."/>
            <person name="Blanchet N."/>
            <person name="Boniface M.C."/>
            <person name="Brunel D."/>
            <person name="Catrice O."/>
            <person name="Chaidir N."/>
            <person name="Claudel C."/>
            <person name="Donnadieu C."/>
            <person name="Faraut T."/>
            <person name="Fievet G."/>
            <person name="Helmstetter N."/>
            <person name="King M."/>
            <person name="Knapp S.J."/>
            <person name="Lai Z."/>
            <person name="Le Paslier M.C."/>
            <person name="Lippi Y."/>
            <person name="Lorenzon L."/>
            <person name="Mandel J.R."/>
            <person name="Marage G."/>
            <person name="Marchand G."/>
            <person name="Marquand E."/>
            <person name="Bret-Mestries E."/>
            <person name="Morien E."/>
            <person name="Nambeesan S."/>
            <person name="Nguyen T."/>
            <person name="Pegot-Espagnet P."/>
            <person name="Pouilly N."/>
            <person name="Raftis F."/>
            <person name="Sallet E."/>
            <person name="Schiex T."/>
            <person name="Thomas J."/>
            <person name="Vandecasteele C."/>
            <person name="Vares D."/>
            <person name="Vear F."/>
            <person name="Vautrin S."/>
            <person name="Crespi M."/>
            <person name="Mangin B."/>
            <person name="Burke J.M."/>
            <person name="Salse J."/>
            <person name="Munos S."/>
            <person name="Vincourt P."/>
            <person name="Rieseberg L.H."/>
            <person name="Langlade N.B."/>
        </authorList>
    </citation>
    <scope>NUCLEOTIDE SEQUENCE [LARGE SCALE GENOMIC DNA]</scope>
    <source>
        <strain evidence="2">cv. SF193</strain>
    </source>
</reference>
<dbReference type="Proteomes" id="UP000215914">
    <property type="component" value="Chromosome 1"/>
</dbReference>
<keyword evidence="2" id="KW-1185">Reference proteome</keyword>
<evidence type="ECO:0000313" key="1">
    <source>
        <dbReference type="EMBL" id="OTG36231.1"/>
    </source>
</evidence>
<protein>
    <submittedName>
        <fullName evidence="1">Uncharacterized protein</fullName>
    </submittedName>
</protein>
<name>A0A251VNE9_HELAN</name>
<accession>A0A251VNE9</accession>
<organism evidence="1 2">
    <name type="scientific">Helianthus annuus</name>
    <name type="common">Common sunflower</name>
    <dbReference type="NCBI Taxonomy" id="4232"/>
    <lineage>
        <taxon>Eukaryota</taxon>
        <taxon>Viridiplantae</taxon>
        <taxon>Streptophyta</taxon>
        <taxon>Embryophyta</taxon>
        <taxon>Tracheophyta</taxon>
        <taxon>Spermatophyta</taxon>
        <taxon>Magnoliopsida</taxon>
        <taxon>eudicotyledons</taxon>
        <taxon>Gunneridae</taxon>
        <taxon>Pentapetalae</taxon>
        <taxon>asterids</taxon>
        <taxon>campanulids</taxon>
        <taxon>Asterales</taxon>
        <taxon>Asteraceae</taxon>
        <taxon>Asteroideae</taxon>
        <taxon>Heliantheae alliance</taxon>
        <taxon>Heliantheae</taxon>
        <taxon>Helianthus</taxon>
    </lineage>
</organism>
<dbReference type="EMBL" id="CM007890">
    <property type="protein sequence ID" value="OTG36231.1"/>
    <property type="molecule type" value="Genomic_DNA"/>
</dbReference>
<gene>
    <name evidence="1" type="ORF">HannXRQ_Chr01g0005351</name>
</gene>
<dbReference type="InParanoid" id="A0A251VNE9"/>
<proteinExistence type="predicted"/>
<sequence>MGAGPAPASLGAAPPHRPPHVRPVFTVVKKMNSVNTGRKCVTAHELLKSIQSSIRAQHEAEIPNWFIISVNLDSPSILFRSRSLCNTIVTTRRRKVFVT</sequence>